<evidence type="ECO:0000313" key="5">
    <source>
        <dbReference type="Proteomes" id="UP000019140"/>
    </source>
</evidence>
<dbReference type="AlphaFoldDB" id="W4LR03"/>
<dbReference type="SUPFAM" id="SSF53300">
    <property type="entry name" value="vWA-like"/>
    <property type="match status" value="1"/>
</dbReference>
<dbReference type="Pfam" id="PF00092">
    <property type="entry name" value="VWA"/>
    <property type="match status" value="1"/>
</dbReference>
<comment type="caution">
    <text evidence="4">The sequence shown here is derived from an EMBL/GenBank/DDBJ whole genome shotgun (WGS) entry which is preliminary data.</text>
</comment>
<keyword evidence="2" id="KW-1133">Transmembrane helix</keyword>
<dbReference type="PANTHER" id="PTHR10579">
    <property type="entry name" value="CALCIUM-ACTIVATED CHLORIDE CHANNEL REGULATOR"/>
    <property type="match status" value="1"/>
</dbReference>
<dbReference type="InterPro" id="IPR002035">
    <property type="entry name" value="VWF_A"/>
</dbReference>
<evidence type="ECO:0000256" key="2">
    <source>
        <dbReference type="SAM" id="Phobius"/>
    </source>
</evidence>
<dbReference type="Proteomes" id="UP000019140">
    <property type="component" value="Unassembled WGS sequence"/>
</dbReference>
<evidence type="ECO:0000259" key="3">
    <source>
        <dbReference type="PROSITE" id="PS50234"/>
    </source>
</evidence>
<dbReference type="HOGENOM" id="CLU_031866_1_0_7"/>
<reference evidence="4 5" key="1">
    <citation type="journal article" date="2014" name="Nature">
        <title>An environmental bacterial taxon with a large and distinct metabolic repertoire.</title>
        <authorList>
            <person name="Wilson M.C."/>
            <person name="Mori T."/>
            <person name="Ruckert C."/>
            <person name="Uria A.R."/>
            <person name="Helf M.J."/>
            <person name="Takada K."/>
            <person name="Gernert C."/>
            <person name="Steffens U.A."/>
            <person name="Heycke N."/>
            <person name="Schmitt S."/>
            <person name="Rinke C."/>
            <person name="Helfrich E.J."/>
            <person name="Brachmann A.O."/>
            <person name="Gurgui C."/>
            <person name="Wakimoto T."/>
            <person name="Kracht M."/>
            <person name="Crusemann M."/>
            <person name="Hentschel U."/>
            <person name="Abe I."/>
            <person name="Matsunaga S."/>
            <person name="Kalinowski J."/>
            <person name="Takeyama H."/>
            <person name="Piel J."/>
        </authorList>
    </citation>
    <scope>NUCLEOTIDE SEQUENCE [LARGE SCALE GENOMIC DNA]</scope>
    <source>
        <strain evidence="5">TSY2</strain>
    </source>
</reference>
<proteinExistence type="predicted"/>
<keyword evidence="2" id="KW-0472">Membrane</keyword>
<keyword evidence="5" id="KW-1185">Reference proteome</keyword>
<accession>W4LR03</accession>
<sequence>MSHFDTHLKRILASGRSQAVIFAGLVAITVLLVAWHTPWGTWLHSGPKIAHAKPPKAISTSDVTLHAELSQTKLVQGQNGTVYVNLGIQAPVPNNVIQAGAQPINRPPMDMVVVLDRSPSMLAANKWPYAKTAVSALLQRLGPSDRIGLIGFDRSANVYAELTTVTPGARQRLQALVQGMQVGSATNIGAGLQRAGDMLTQQPSERVKKMILLSDGETNTGITDPLALAKMASDISDRHIVLSTIGMGLGFNEALMAALADHGMGHYAYLEHLDTLSNILAKDLAEARSLYAERSELDVQLRAGVQLIDAAGYPIEQVNRADNRFRIKTGQLFWGAHKPLMLMLQAPTAASGAFALGDIALHIHTGGTEKKAVVRHEQLAYAVVPPAKKQEALASIRGDVYRKSWLKNNLGRMRKEVASWIKAGDRPKAQAAIDDYRRQLSAAEAKSGMRIKDETVEQDMVLMEAELNEAFQGSDAQKAEKQNRLSKRMQYKSREEQRK</sequence>
<name>W4LR03_9BACT</name>
<dbReference type="PROSITE" id="PS50234">
    <property type="entry name" value="VWFA"/>
    <property type="match status" value="1"/>
</dbReference>
<dbReference type="PANTHER" id="PTHR10579:SF43">
    <property type="entry name" value="ZINC FINGER (C3HC4-TYPE RING FINGER) FAMILY PROTEIN"/>
    <property type="match status" value="1"/>
</dbReference>
<dbReference type="SMART" id="SM00327">
    <property type="entry name" value="VWA"/>
    <property type="match status" value="1"/>
</dbReference>
<dbReference type="InterPro" id="IPR051266">
    <property type="entry name" value="CLCR"/>
</dbReference>
<evidence type="ECO:0000256" key="1">
    <source>
        <dbReference type="SAM" id="MobiDB-lite"/>
    </source>
</evidence>
<dbReference type="InterPro" id="IPR036465">
    <property type="entry name" value="vWFA_dom_sf"/>
</dbReference>
<feature type="region of interest" description="Disordered" evidence="1">
    <location>
        <begin position="472"/>
        <end position="499"/>
    </location>
</feature>
<feature type="domain" description="VWFA" evidence="3">
    <location>
        <begin position="110"/>
        <end position="284"/>
    </location>
</feature>
<keyword evidence="2" id="KW-0812">Transmembrane</keyword>
<organism evidence="4 5">
    <name type="scientific">Candidatus Entotheonella gemina</name>
    <dbReference type="NCBI Taxonomy" id="1429439"/>
    <lineage>
        <taxon>Bacteria</taxon>
        <taxon>Pseudomonadati</taxon>
        <taxon>Nitrospinota/Tectimicrobiota group</taxon>
        <taxon>Candidatus Tectimicrobiota</taxon>
        <taxon>Candidatus Entotheonellia</taxon>
        <taxon>Candidatus Entotheonellales</taxon>
        <taxon>Candidatus Entotheonellaceae</taxon>
        <taxon>Candidatus Entotheonella</taxon>
    </lineage>
</organism>
<gene>
    <name evidence="4" type="ORF">ETSY2_38940</name>
</gene>
<feature type="transmembrane region" description="Helical" evidence="2">
    <location>
        <begin position="20"/>
        <end position="39"/>
    </location>
</feature>
<dbReference type="Gene3D" id="3.40.50.410">
    <property type="entry name" value="von Willebrand factor, type A domain"/>
    <property type="match status" value="1"/>
</dbReference>
<evidence type="ECO:0000313" key="4">
    <source>
        <dbReference type="EMBL" id="ETX00504.1"/>
    </source>
</evidence>
<dbReference type="EMBL" id="AZHX01001721">
    <property type="protein sequence ID" value="ETX00504.1"/>
    <property type="molecule type" value="Genomic_DNA"/>
</dbReference>
<protein>
    <recommendedName>
        <fullName evidence="3">VWFA domain-containing protein</fullName>
    </recommendedName>
</protein>